<sequence length="394" mass="43348">MIDLESDTLTCDVLIVGGGPAGLATAHTLAPHAKTIVIHQDREIGKPVRTSGGTWVADMQALGVPPHLYQQIDELMFRSDNREVIQPLAQRKCAVLDITGTYQWLADLARGAGAEVYTDTKFMQTEETDDGFVSTIRSRSITASRIKSRFIVDASGTPHAVLSNLGLVEKPDRVGVGIEHEFEIKSAPKNRAVLFVGQAVKSGYGWIFPAPNNHIRIGVGIIQPDSDLSPRDIYNSVVTPEFLESYGLELGPLVQVNAGIIPSVPYDPKLVFGNVIRVGDTANFATPTVGEGIRIAIKFGRILGERLGEAIAQGCRAPLVRYELECRKDLKRNYSFGFTANERIATYDAADWDRSLDRLSRLDEAEVVSLVKSEFTARMMLKAAWKQVRHKVFD</sequence>
<evidence type="ECO:0000313" key="1">
    <source>
        <dbReference type="EMBL" id="ALI55318.1"/>
    </source>
</evidence>
<dbReference type="AlphaFoldDB" id="A0A0P0A9R5"/>
<protein>
    <submittedName>
        <fullName evidence="1">Digeranylgeranylglycerophospholipid reductase</fullName>
    </submittedName>
</protein>
<dbReference type="STRING" id="1397108.IMCC12053_1371"/>
<organism evidence="1 2">
    <name type="scientific">Celeribacter marinus</name>
    <dbReference type="NCBI Taxonomy" id="1397108"/>
    <lineage>
        <taxon>Bacteria</taxon>
        <taxon>Pseudomonadati</taxon>
        <taxon>Pseudomonadota</taxon>
        <taxon>Alphaproteobacteria</taxon>
        <taxon>Rhodobacterales</taxon>
        <taxon>Roseobacteraceae</taxon>
        <taxon>Celeribacter</taxon>
    </lineage>
</organism>
<dbReference type="KEGG" id="cmar:IMCC12053_1371"/>
<evidence type="ECO:0000313" key="2">
    <source>
        <dbReference type="Proteomes" id="UP000064920"/>
    </source>
</evidence>
<dbReference type="SUPFAM" id="SSF51905">
    <property type="entry name" value="FAD/NAD(P)-binding domain"/>
    <property type="match status" value="1"/>
</dbReference>
<dbReference type="Gene3D" id="3.50.50.60">
    <property type="entry name" value="FAD/NAD(P)-binding domain"/>
    <property type="match status" value="1"/>
</dbReference>
<reference evidence="1 2" key="1">
    <citation type="submission" date="2015-05" db="EMBL/GenBank/DDBJ databases">
        <authorList>
            <person name="Wang D.B."/>
            <person name="Wang M."/>
        </authorList>
    </citation>
    <scope>NUCLEOTIDE SEQUENCE [LARGE SCALE GENOMIC DNA]</scope>
    <source>
        <strain evidence="1 2">IMCC 12053</strain>
    </source>
</reference>
<dbReference type="PATRIC" id="fig|1397108.4.peg.1404"/>
<dbReference type="PANTHER" id="PTHR42685">
    <property type="entry name" value="GERANYLGERANYL DIPHOSPHATE REDUCTASE"/>
    <property type="match status" value="1"/>
</dbReference>
<dbReference type="OrthoDB" id="9799983at2"/>
<dbReference type="PANTHER" id="PTHR42685:SF18">
    <property type="entry name" value="DIGERANYLGERANYLGLYCEROPHOSPHOLIPID REDUCTASE"/>
    <property type="match status" value="1"/>
</dbReference>
<accession>A0A0P0A9R5</accession>
<dbReference type="InterPro" id="IPR002938">
    <property type="entry name" value="FAD-bd"/>
</dbReference>
<dbReference type="InterPro" id="IPR036188">
    <property type="entry name" value="FAD/NAD-bd_sf"/>
</dbReference>
<keyword evidence="2" id="KW-1185">Reference proteome</keyword>
<gene>
    <name evidence="1" type="ORF">IMCC12053_1371</name>
</gene>
<dbReference type="Pfam" id="PF01494">
    <property type="entry name" value="FAD_binding_3"/>
    <property type="match status" value="1"/>
</dbReference>
<dbReference type="Proteomes" id="UP000064920">
    <property type="component" value="Chromosome"/>
</dbReference>
<dbReference type="RefSeq" id="WP_062217038.1">
    <property type="nucleotide sequence ID" value="NZ_CP012023.1"/>
</dbReference>
<dbReference type="PRINTS" id="PR00420">
    <property type="entry name" value="RNGMNOXGNASE"/>
</dbReference>
<name>A0A0P0A9R5_9RHOB</name>
<dbReference type="EMBL" id="CP012023">
    <property type="protein sequence ID" value="ALI55318.1"/>
    <property type="molecule type" value="Genomic_DNA"/>
</dbReference>
<dbReference type="GO" id="GO:0071949">
    <property type="term" value="F:FAD binding"/>
    <property type="evidence" value="ECO:0007669"/>
    <property type="project" value="InterPro"/>
</dbReference>
<dbReference type="InterPro" id="IPR050407">
    <property type="entry name" value="Geranylgeranyl_reductase"/>
</dbReference>
<proteinExistence type="predicted"/>